<evidence type="ECO:0000256" key="3">
    <source>
        <dbReference type="SAM" id="MobiDB-lite"/>
    </source>
</evidence>
<dbReference type="SUPFAM" id="SSF56954">
    <property type="entry name" value="Outer membrane efflux proteins (OEP)"/>
    <property type="match status" value="1"/>
</dbReference>
<dbReference type="GO" id="GO:0015562">
    <property type="term" value="F:efflux transmembrane transporter activity"/>
    <property type="evidence" value="ECO:0007669"/>
    <property type="project" value="InterPro"/>
</dbReference>
<keyword evidence="2" id="KW-1134">Transmembrane beta strand</keyword>
<feature type="region of interest" description="Disordered" evidence="3">
    <location>
        <begin position="131"/>
        <end position="151"/>
    </location>
</feature>
<keyword evidence="2" id="KW-0564">Palmitate</keyword>
<dbReference type="NCBIfam" id="TIGR01845">
    <property type="entry name" value="outer_NodT"/>
    <property type="match status" value="1"/>
</dbReference>
<dbReference type="InterPro" id="IPR003423">
    <property type="entry name" value="OMP_efflux"/>
</dbReference>
<comment type="similarity">
    <text evidence="1 2">Belongs to the outer membrane factor (OMF) (TC 1.B.17) family.</text>
</comment>
<dbReference type="Pfam" id="PF02321">
    <property type="entry name" value="OEP"/>
    <property type="match status" value="2"/>
</dbReference>
<dbReference type="Proteomes" id="UP000036338">
    <property type="component" value="Unassembled WGS sequence"/>
</dbReference>
<dbReference type="Gene3D" id="2.20.200.10">
    <property type="entry name" value="Outer membrane efflux proteins (OEP)"/>
    <property type="match status" value="1"/>
</dbReference>
<dbReference type="EMBL" id="LDWR01000021">
    <property type="protein sequence ID" value="KML58292.1"/>
    <property type="molecule type" value="Genomic_DNA"/>
</dbReference>
<dbReference type="PATRIC" id="fig|292.27.peg.2661"/>
<accession>A0A0J5X5H9</accession>
<dbReference type="Gene3D" id="1.20.1600.10">
    <property type="entry name" value="Outer membrane efflux proteins (OEP)"/>
    <property type="match status" value="1"/>
</dbReference>
<evidence type="ECO:0000256" key="1">
    <source>
        <dbReference type="ARBA" id="ARBA00007613"/>
    </source>
</evidence>
<comment type="subcellular location">
    <subcellularLocation>
        <location evidence="2">Cell membrane</location>
        <topology evidence="2">Lipid-anchor</topology>
    </subcellularLocation>
</comment>
<dbReference type="PANTHER" id="PTHR30203:SF25">
    <property type="entry name" value="OUTER MEMBRANE PROTEIN-RELATED"/>
    <property type="match status" value="1"/>
</dbReference>
<protein>
    <recommendedName>
        <fullName evidence="6">RND transporter</fullName>
    </recommendedName>
</protein>
<reference evidence="4 5" key="1">
    <citation type="submission" date="2015-05" db="EMBL/GenBank/DDBJ databases">
        <title>Draft genome of Burkholderia cepacia LK29.</title>
        <authorList>
            <person name="Chan X.Y."/>
        </authorList>
    </citation>
    <scope>NUCLEOTIDE SEQUENCE [LARGE SCALE GENOMIC DNA]</scope>
    <source>
        <strain evidence="4 5">LK29</strain>
    </source>
</reference>
<organism evidence="4 5">
    <name type="scientific">Burkholderia cepacia</name>
    <name type="common">Pseudomonas cepacia</name>
    <dbReference type="NCBI Taxonomy" id="292"/>
    <lineage>
        <taxon>Bacteria</taxon>
        <taxon>Pseudomonadati</taxon>
        <taxon>Pseudomonadota</taxon>
        <taxon>Betaproteobacteria</taxon>
        <taxon>Burkholderiales</taxon>
        <taxon>Burkholderiaceae</taxon>
        <taxon>Burkholderia</taxon>
        <taxon>Burkholderia cepacia complex</taxon>
    </lineage>
</organism>
<gene>
    <name evidence="4" type="ORF">VL15_13860</name>
</gene>
<keyword evidence="2" id="KW-0812">Transmembrane</keyword>
<name>A0A0J5X5H9_BURCE</name>
<keyword evidence="2" id="KW-0472">Membrane</keyword>
<keyword evidence="2" id="KW-0449">Lipoprotein</keyword>
<evidence type="ECO:0000256" key="2">
    <source>
        <dbReference type="RuleBase" id="RU362097"/>
    </source>
</evidence>
<evidence type="ECO:0000313" key="4">
    <source>
        <dbReference type="EMBL" id="KML58292.1"/>
    </source>
</evidence>
<comment type="caution">
    <text evidence="4">The sequence shown here is derived from an EMBL/GenBank/DDBJ whole genome shotgun (WGS) entry which is preliminary data.</text>
</comment>
<sequence>MNTNMSVMGGRKTGRLCGLWLRGIAWLVGVGMLSGCLSPTQLPDARQPVPADWRNRDESASAAAAAPADWWTLFRDPALDGLVATALSHNLTLAEAGYRLQAARAIARQAAAARLPQLDAIGELQRQQRVSGADGPGGFANETDGTDFQSGNVPFVPSDRASGYYQAGFDASWEIDLFGRLAAAADAARAGAGVAQADWRQARVTVIAELVRCYVELRGAQRRSALLAQSVSDQRERIVLTREKRAAGVASDFDVERVLAGAAELAARRAASDQAVQQAAQRIALLTGEPEPDDRWLAAAAQPAVPPVALRAVPADLLRTRPDIRRAERAIEQAAAELRVSNAELYPRLNLVGDIVVSGNLVGMPLPGRSTVGSGALSVTIPLLDWGARRAVVRAREAELAAAIVAYRHAVLEGIEETENALNALAAERRRAADLALHVDAARQTDAHAALLRQRGMTSRLERIEVGMATREADLATVEALEKQGLAIVALHKAVGGAAVGHDG</sequence>
<proteinExistence type="inferred from homology"/>
<dbReference type="InterPro" id="IPR010131">
    <property type="entry name" value="MdtP/NodT-like"/>
</dbReference>
<evidence type="ECO:0008006" key="6">
    <source>
        <dbReference type="Google" id="ProtNLM"/>
    </source>
</evidence>
<evidence type="ECO:0000313" key="5">
    <source>
        <dbReference type="Proteomes" id="UP000036338"/>
    </source>
</evidence>
<dbReference type="AlphaFoldDB" id="A0A0J5X5H9"/>
<dbReference type="PANTHER" id="PTHR30203">
    <property type="entry name" value="OUTER MEMBRANE CATION EFFLUX PROTEIN"/>
    <property type="match status" value="1"/>
</dbReference>
<dbReference type="GO" id="GO:0005886">
    <property type="term" value="C:plasma membrane"/>
    <property type="evidence" value="ECO:0007669"/>
    <property type="project" value="UniProtKB-SubCell"/>
</dbReference>